<dbReference type="GO" id="GO:0060271">
    <property type="term" value="P:cilium assembly"/>
    <property type="evidence" value="ECO:0007669"/>
    <property type="project" value="TreeGrafter"/>
</dbReference>
<evidence type="ECO:0000256" key="4">
    <source>
        <dbReference type="ARBA" id="ARBA00023212"/>
    </source>
</evidence>
<dbReference type="PANTHER" id="PTHR12968">
    <property type="entry name" value="B9 DOMAIN-CONTAINING"/>
    <property type="match status" value="1"/>
</dbReference>
<comment type="similarity">
    <text evidence="6">Belongs to the B9D family.</text>
</comment>
<keyword evidence="9" id="KW-1185">Reference proteome</keyword>
<accession>A0A7E4VUR9</accession>
<dbReference type="GO" id="GO:0036038">
    <property type="term" value="C:MKS complex"/>
    <property type="evidence" value="ECO:0007669"/>
    <property type="project" value="TreeGrafter"/>
</dbReference>
<protein>
    <recommendedName>
        <fullName evidence="7">B9 domain-containing protein 1</fullName>
    </recommendedName>
</protein>
<dbReference type="Proteomes" id="UP000492821">
    <property type="component" value="Unassembled WGS sequence"/>
</dbReference>
<feature type="region of interest" description="Disordered" evidence="8">
    <location>
        <begin position="205"/>
        <end position="269"/>
    </location>
</feature>
<comment type="subcellular location">
    <subcellularLocation>
        <location evidence="1">Cytoplasm</location>
        <location evidence="1">Cytoskeleton</location>
        <location evidence="1">Cilium basal body</location>
    </subcellularLocation>
</comment>
<keyword evidence="2" id="KW-0963">Cytoplasm</keyword>
<dbReference type="PANTHER" id="PTHR12968:SF1">
    <property type="entry name" value="B9 DOMAIN-CONTAINING PROTEIN 1"/>
    <property type="match status" value="1"/>
</dbReference>
<keyword evidence="4" id="KW-0206">Cytoskeleton</keyword>
<evidence type="ECO:0000256" key="1">
    <source>
        <dbReference type="ARBA" id="ARBA00004120"/>
    </source>
</evidence>
<evidence type="ECO:0000313" key="10">
    <source>
        <dbReference type="WBParaSite" id="Pan_g3324.t1"/>
    </source>
</evidence>
<dbReference type="InterPro" id="IPR010796">
    <property type="entry name" value="C2_B9-type_dom"/>
</dbReference>
<evidence type="ECO:0000256" key="8">
    <source>
        <dbReference type="SAM" id="MobiDB-lite"/>
    </source>
</evidence>
<evidence type="ECO:0000256" key="5">
    <source>
        <dbReference type="ARBA" id="ARBA00023273"/>
    </source>
</evidence>
<evidence type="ECO:0000256" key="3">
    <source>
        <dbReference type="ARBA" id="ARBA00022794"/>
    </source>
</evidence>
<organism evidence="9 10">
    <name type="scientific">Panagrellus redivivus</name>
    <name type="common">Microworm</name>
    <dbReference type="NCBI Taxonomy" id="6233"/>
    <lineage>
        <taxon>Eukaryota</taxon>
        <taxon>Metazoa</taxon>
        <taxon>Ecdysozoa</taxon>
        <taxon>Nematoda</taxon>
        <taxon>Chromadorea</taxon>
        <taxon>Rhabditida</taxon>
        <taxon>Tylenchina</taxon>
        <taxon>Panagrolaimomorpha</taxon>
        <taxon>Panagrolaimoidea</taxon>
        <taxon>Panagrolaimidae</taxon>
        <taxon>Panagrellus</taxon>
    </lineage>
</organism>
<reference evidence="9" key="1">
    <citation type="journal article" date="2013" name="Genetics">
        <title>The draft genome and transcriptome of Panagrellus redivivus are shaped by the harsh demands of a free-living lifestyle.</title>
        <authorList>
            <person name="Srinivasan J."/>
            <person name="Dillman A.R."/>
            <person name="Macchietto M.G."/>
            <person name="Heikkinen L."/>
            <person name="Lakso M."/>
            <person name="Fracchia K.M."/>
            <person name="Antoshechkin I."/>
            <person name="Mortazavi A."/>
            <person name="Wong G."/>
            <person name="Sternberg P.W."/>
        </authorList>
    </citation>
    <scope>NUCLEOTIDE SEQUENCE [LARGE SCALE GENOMIC DNA]</scope>
    <source>
        <strain evidence="9">MT8872</strain>
    </source>
</reference>
<evidence type="ECO:0000256" key="6">
    <source>
        <dbReference type="ARBA" id="ARBA00038411"/>
    </source>
</evidence>
<evidence type="ECO:0000313" key="9">
    <source>
        <dbReference type="Proteomes" id="UP000492821"/>
    </source>
</evidence>
<keyword evidence="3" id="KW-0970">Cilium biogenesis/degradation</keyword>
<dbReference type="WBParaSite" id="Pan_g3324.t1">
    <property type="protein sequence ID" value="Pan_g3324.t1"/>
    <property type="gene ID" value="Pan_g3324"/>
</dbReference>
<evidence type="ECO:0000256" key="2">
    <source>
        <dbReference type="ARBA" id="ARBA00022490"/>
    </source>
</evidence>
<sequence length="269" mass="30180">MPPPMPSSSADPKSKFLVLVTGEIAYAEMTSTSTMYCKYFFNYGPDWRFLSGIEEGISLTATRARHHNRIVLNTQIEATFQSTNPFRWPQLVVACYGPDAFGNDVIRGYGSTHLPTVPGKTERKIPVFTPVASTVMHKLIGFFTGRRAEYVDPRIVATSEGREVTRVQTEGLITANFNVIIKDLKKYGYDCVPQSMSQASEATMPLFPDEDKPAQKYSPPPQDMPTSSVQVHYEEPEEYRPITTESDPPSNVEPYDSDQQNVHPLDEND</sequence>
<reference evidence="10" key="2">
    <citation type="submission" date="2020-10" db="UniProtKB">
        <authorList>
            <consortium name="WormBaseParasite"/>
        </authorList>
    </citation>
    <scope>IDENTIFICATION</scope>
</reference>
<evidence type="ECO:0000256" key="7">
    <source>
        <dbReference type="ARBA" id="ARBA00039274"/>
    </source>
</evidence>
<proteinExistence type="inferred from homology"/>
<name>A0A7E4VUR9_PANRE</name>
<dbReference type="AlphaFoldDB" id="A0A7E4VUR9"/>
<dbReference type="Pfam" id="PF07162">
    <property type="entry name" value="B9-C2"/>
    <property type="match status" value="1"/>
</dbReference>
<dbReference type="PROSITE" id="PS51381">
    <property type="entry name" value="C2_B9"/>
    <property type="match status" value="1"/>
</dbReference>
<keyword evidence="5" id="KW-0966">Cell projection</keyword>